<feature type="region of interest" description="Disordered" evidence="1">
    <location>
        <begin position="103"/>
        <end position="150"/>
    </location>
</feature>
<dbReference type="InterPro" id="IPR027992">
    <property type="entry name" value="tRNA_bind_dom"/>
</dbReference>
<gene>
    <name evidence="3" type="ORF">BOLC8T50947H</name>
</gene>
<sequence length="150" mass="17064">MTSAKHWHISTLKRRSLYHCHMFRHLYYCAWDCRSLSSLALRLTYGSSLQRVLEPHNVSVDDDLREGAKQVEEQMKEKTEGSTDAELEQYVIGDKEAEALKHSKIPASGIVSVESTKLENQNGSDKTPKKRSKDTHSSESKSKSSKKRKA</sequence>
<name>A0A3P6FX84_BRAOL</name>
<reference evidence="3" key="1">
    <citation type="submission" date="2018-11" db="EMBL/GenBank/DDBJ databases">
        <authorList>
            <consortium name="Genoscope - CEA"/>
            <person name="William W."/>
        </authorList>
    </citation>
    <scope>NUCLEOTIDE SEQUENCE</scope>
</reference>
<dbReference type="EMBL" id="LR031879">
    <property type="protein sequence ID" value="VDD57718.1"/>
    <property type="molecule type" value="Genomic_DNA"/>
</dbReference>
<accession>A0A3P6FX84</accession>
<evidence type="ECO:0000259" key="2">
    <source>
        <dbReference type="Pfam" id="PF13725"/>
    </source>
</evidence>
<proteinExistence type="predicted"/>
<organism evidence="3">
    <name type="scientific">Brassica oleracea</name>
    <name type="common">Wild cabbage</name>
    <dbReference type="NCBI Taxonomy" id="3712"/>
    <lineage>
        <taxon>Eukaryota</taxon>
        <taxon>Viridiplantae</taxon>
        <taxon>Streptophyta</taxon>
        <taxon>Embryophyta</taxon>
        <taxon>Tracheophyta</taxon>
        <taxon>Spermatophyta</taxon>
        <taxon>Magnoliopsida</taxon>
        <taxon>eudicotyledons</taxon>
        <taxon>Gunneridae</taxon>
        <taxon>Pentapetalae</taxon>
        <taxon>rosids</taxon>
        <taxon>malvids</taxon>
        <taxon>Brassicales</taxon>
        <taxon>Brassicaceae</taxon>
        <taxon>Brassiceae</taxon>
        <taxon>Brassica</taxon>
    </lineage>
</organism>
<evidence type="ECO:0000313" key="3">
    <source>
        <dbReference type="EMBL" id="VDD57718.1"/>
    </source>
</evidence>
<dbReference type="Pfam" id="PF13725">
    <property type="entry name" value="tRNA_bind_2"/>
    <property type="match status" value="1"/>
</dbReference>
<protein>
    <recommendedName>
        <fullName evidence="2">Possible tRNA binding domain-containing protein</fullName>
    </recommendedName>
</protein>
<feature type="domain" description="Possible tRNA binding" evidence="2">
    <location>
        <begin position="50"/>
        <end position="99"/>
    </location>
</feature>
<feature type="compositionally biased region" description="Polar residues" evidence="1">
    <location>
        <begin position="113"/>
        <end position="125"/>
    </location>
</feature>
<evidence type="ECO:0000256" key="1">
    <source>
        <dbReference type="SAM" id="MobiDB-lite"/>
    </source>
</evidence>
<dbReference type="AlphaFoldDB" id="A0A3P6FX84"/>